<sequence>MMPTKRPLETNRCGTHAPVWMKGEHPTSIQGAVRRTACAFWEGEECHWSWTIHVMACPAGYYVYKLPKPTICHAAYCTTVPLDEDAEGSGESEGSGDMTYTRRGDTQYKIYTESKTYDAAKKTCAADGGHLAVIKTEAVYNFLLGMIRDADVNKDYWIGLNDKAVENSWTWADGEPLNDGGFTKWAPGEPNNAEGIQDCGQLWAAKDFRWDDDRCYNAKYFICQI</sequence>
<dbReference type="SMART" id="SM00034">
    <property type="entry name" value="CLECT"/>
    <property type="match status" value="1"/>
</dbReference>
<feature type="domain" description="C-type lectin" evidence="3">
    <location>
        <begin position="103"/>
        <end position="224"/>
    </location>
</feature>
<gene>
    <name evidence="5" type="primary">LOC109464492</name>
</gene>
<dbReference type="Pfam" id="PF23283">
    <property type="entry name" value="D8C_UMOD"/>
    <property type="match status" value="1"/>
</dbReference>
<dbReference type="AlphaFoldDB" id="A0A6P4Y3R6"/>
<dbReference type="RefSeq" id="XP_019617059.1">
    <property type="nucleotide sequence ID" value="XM_019761500.1"/>
</dbReference>
<dbReference type="InterPro" id="IPR057774">
    <property type="entry name" value="D8C_UMOD/GP2/OIT3-like"/>
</dbReference>
<dbReference type="Gene3D" id="3.10.100.10">
    <property type="entry name" value="Mannose-Binding Protein A, subunit A"/>
    <property type="match status" value="1"/>
</dbReference>
<dbReference type="CDD" id="cd00037">
    <property type="entry name" value="CLECT"/>
    <property type="match status" value="1"/>
</dbReference>
<dbReference type="SUPFAM" id="SSF56436">
    <property type="entry name" value="C-type lectin-like"/>
    <property type="match status" value="1"/>
</dbReference>
<organism evidence="4 5">
    <name type="scientific">Branchiostoma belcheri</name>
    <name type="common">Amphioxus</name>
    <dbReference type="NCBI Taxonomy" id="7741"/>
    <lineage>
        <taxon>Eukaryota</taxon>
        <taxon>Metazoa</taxon>
        <taxon>Chordata</taxon>
        <taxon>Cephalochordata</taxon>
        <taxon>Leptocardii</taxon>
        <taxon>Amphioxiformes</taxon>
        <taxon>Branchiostomatidae</taxon>
        <taxon>Branchiostoma</taxon>
    </lineage>
</organism>
<dbReference type="PROSITE" id="PS00615">
    <property type="entry name" value="C_TYPE_LECTIN_1"/>
    <property type="match status" value="1"/>
</dbReference>
<feature type="non-terminal residue" evidence="5">
    <location>
        <position position="225"/>
    </location>
</feature>
<reference evidence="5" key="1">
    <citation type="submission" date="2025-08" db="UniProtKB">
        <authorList>
            <consortium name="RefSeq"/>
        </authorList>
    </citation>
    <scope>IDENTIFICATION</scope>
    <source>
        <tissue evidence="5">Gonad</tissue>
    </source>
</reference>
<dbReference type="InterPro" id="IPR016186">
    <property type="entry name" value="C-type_lectin-like/link_sf"/>
</dbReference>
<dbReference type="OrthoDB" id="10034367at2759"/>
<dbReference type="PROSITE" id="PS50041">
    <property type="entry name" value="C_TYPE_LECTIN_2"/>
    <property type="match status" value="1"/>
</dbReference>
<dbReference type="Pfam" id="PF00059">
    <property type="entry name" value="Lectin_C"/>
    <property type="match status" value="1"/>
</dbReference>
<dbReference type="InterPro" id="IPR001304">
    <property type="entry name" value="C-type_lectin-like"/>
</dbReference>
<keyword evidence="4" id="KW-1185">Reference proteome</keyword>
<dbReference type="InterPro" id="IPR016187">
    <property type="entry name" value="CTDL_fold"/>
</dbReference>
<evidence type="ECO:0000256" key="2">
    <source>
        <dbReference type="ARBA" id="ARBA00023157"/>
    </source>
</evidence>
<dbReference type="KEGG" id="bbel:109464492"/>
<dbReference type="InterPro" id="IPR050801">
    <property type="entry name" value="Ca-Dep_Lectins_ImmuneDev"/>
</dbReference>
<dbReference type="Proteomes" id="UP000515135">
    <property type="component" value="Unplaced"/>
</dbReference>
<keyword evidence="2" id="KW-1015">Disulfide bond</keyword>
<dbReference type="PANTHER" id="PTHR22801:SF63">
    <property type="entry name" value="C-TYPE LECTIN DOMAIN-CONTAINING PROTEIN"/>
    <property type="match status" value="1"/>
</dbReference>
<dbReference type="PANTHER" id="PTHR22801">
    <property type="entry name" value="LITHOSTATHINE"/>
    <property type="match status" value="1"/>
</dbReference>
<evidence type="ECO:0000259" key="3">
    <source>
        <dbReference type="PROSITE" id="PS50041"/>
    </source>
</evidence>
<keyword evidence="1" id="KW-0732">Signal</keyword>
<dbReference type="InterPro" id="IPR018378">
    <property type="entry name" value="C-type_lectin_CS"/>
</dbReference>
<evidence type="ECO:0000256" key="1">
    <source>
        <dbReference type="ARBA" id="ARBA00022729"/>
    </source>
</evidence>
<name>A0A6P4Y3R6_BRABE</name>
<dbReference type="GeneID" id="109464492"/>
<protein>
    <submittedName>
        <fullName evidence="5">C-type lectin-like</fullName>
    </submittedName>
</protein>
<accession>A0A6P4Y3R6</accession>
<evidence type="ECO:0000313" key="4">
    <source>
        <dbReference type="Proteomes" id="UP000515135"/>
    </source>
</evidence>
<proteinExistence type="predicted"/>
<evidence type="ECO:0000313" key="5">
    <source>
        <dbReference type="RefSeq" id="XP_019617059.1"/>
    </source>
</evidence>